<evidence type="ECO:0000259" key="3">
    <source>
        <dbReference type="SMART" id="SM00849"/>
    </source>
</evidence>
<evidence type="ECO:0000256" key="1">
    <source>
        <dbReference type="ARBA" id="ARBA00005250"/>
    </source>
</evidence>
<dbReference type="CDD" id="cd16282">
    <property type="entry name" value="metallo-hydrolase-like_MBL-fold"/>
    <property type="match status" value="1"/>
</dbReference>
<feature type="transmembrane region" description="Helical" evidence="2">
    <location>
        <begin position="12"/>
        <end position="29"/>
    </location>
</feature>
<dbReference type="InterPro" id="IPR001279">
    <property type="entry name" value="Metallo-B-lactamas"/>
</dbReference>
<keyword evidence="2" id="KW-0812">Transmembrane</keyword>
<dbReference type="GO" id="GO:0017001">
    <property type="term" value="P:antibiotic catabolic process"/>
    <property type="evidence" value="ECO:0007669"/>
    <property type="project" value="UniProtKB-ARBA"/>
</dbReference>
<dbReference type="SMART" id="SM00849">
    <property type="entry name" value="Lactamase_B"/>
    <property type="match status" value="1"/>
</dbReference>
<dbReference type="Pfam" id="PF00753">
    <property type="entry name" value="Lactamase_B"/>
    <property type="match status" value="1"/>
</dbReference>
<sequence>MNRRNFVKQTSLITGIGATMGFSFLSALFDQGGYKMNPLRNNVGFFTEKGGTIGWMASNNGIVVVDTQYQDSAAHLIEELKKKTSRQIDLLINTHHHGDHTSGNIAFKGLVKEFVAHENSKSNLARTSRNPENTLLPDTTYKSGKWSKKVGDETMALHYFGAGHTDGDSVVHFENANIVHMGDLLFNRRPPFIDKSAGANMANWQVVLEKTYNTFDNDTIFVYGHAGDGYNVQGKREDLKAFSNYLAKSLEYVKKGVDAGKTKEALSDVNEIPGAPEWKGNQSRTIDAAYIELFEGK</sequence>
<dbReference type="EMBL" id="JSVA01000001">
    <property type="protein sequence ID" value="KOF04510.1"/>
    <property type="molecule type" value="Genomic_DNA"/>
</dbReference>
<comment type="similarity">
    <text evidence="1">Belongs to the metallo-beta-lactamase superfamily. Class-B beta-lactamase family.</text>
</comment>
<accession>A0A0L8AQJ7</accession>
<keyword evidence="2" id="KW-0472">Membrane</keyword>
<protein>
    <submittedName>
        <fullName evidence="4">Beta-lactamase</fullName>
    </submittedName>
</protein>
<organism evidence="4 5">
    <name type="scientific">Roseivirga seohaensis subsp. aquiponti</name>
    <dbReference type="NCBI Taxonomy" id="1566026"/>
    <lineage>
        <taxon>Bacteria</taxon>
        <taxon>Pseudomonadati</taxon>
        <taxon>Bacteroidota</taxon>
        <taxon>Cytophagia</taxon>
        <taxon>Cytophagales</taxon>
        <taxon>Roseivirgaceae</taxon>
        <taxon>Roseivirga</taxon>
    </lineage>
</organism>
<evidence type="ECO:0000256" key="2">
    <source>
        <dbReference type="SAM" id="Phobius"/>
    </source>
</evidence>
<evidence type="ECO:0000313" key="5">
    <source>
        <dbReference type="Proteomes" id="UP000036908"/>
    </source>
</evidence>
<dbReference type="InterPro" id="IPR050855">
    <property type="entry name" value="NDM-1-like"/>
</dbReference>
<keyword evidence="2" id="KW-1133">Transmembrane helix</keyword>
<reference evidence="5" key="1">
    <citation type="submission" date="2014-11" db="EMBL/GenBank/DDBJ databases">
        <title>Genome sequencing of Roseivirga sp. D-25.</title>
        <authorList>
            <person name="Selvaratnam C."/>
            <person name="Thevarajoo S."/>
            <person name="Goh K.M."/>
            <person name="Eee R."/>
            <person name="Chan K.-G."/>
            <person name="Chong C.S."/>
        </authorList>
    </citation>
    <scope>NUCLEOTIDE SEQUENCE [LARGE SCALE GENOMIC DNA]</scope>
    <source>
        <strain evidence="5">D-25</strain>
    </source>
</reference>
<comment type="caution">
    <text evidence="4">The sequence shown here is derived from an EMBL/GenBank/DDBJ whole genome shotgun (WGS) entry which is preliminary data.</text>
</comment>
<dbReference type="SUPFAM" id="SSF56281">
    <property type="entry name" value="Metallo-hydrolase/oxidoreductase"/>
    <property type="match status" value="1"/>
</dbReference>
<dbReference type="InterPro" id="IPR036866">
    <property type="entry name" value="RibonucZ/Hydroxyglut_hydro"/>
</dbReference>
<dbReference type="OrthoDB" id="9769598at2"/>
<dbReference type="Gene3D" id="3.60.15.10">
    <property type="entry name" value="Ribonuclease Z/Hydroxyacylglutathione hydrolase-like"/>
    <property type="match status" value="1"/>
</dbReference>
<feature type="domain" description="Metallo-beta-lactamase" evidence="3">
    <location>
        <begin position="50"/>
        <end position="225"/>
    </location>
</feature>
<proteinExistence type="inferred from homology"/>
<dbReference type="PANTHER" id="PTHR42951">
    <property type="entry name" value="METALLO-BETA-LACTAMASE DOMAIN-CONTAINING"/>
    <property type="match status" value="1"/>
</dbReference>
<evidence type="ECO:0000313" key="4">
    <source>
        <dbReference type="EMBL" id="KOF04510.1"/>
    </source>
</evidence>
<dbReference type="Proteomes" id="UP000036908">
    <property type="component" value="Unassembled WGS sequence"/>
</dbReference>
<dbReference type="PATRIC" id="fig|1566026.4.peg.26"/>
<keyword evidence="5" id="KW-1185">Reference proteome</keyword>
<dbReference type="AlphaFoldDB" id="A0A0L8AQJ7"/>
<dbReference type="RefSeq" id="WP_053221655.1">
    <property type="nucleotide sequence ID" value="NZ_JSVA01000001.1"/>
</dbReference>
<dbReference type="PANTHER" id="PTHR42951:SF4">
    <property type="entry name" value="ACYL-COENZYME A THIOESTERASE MBLAC2"/>
    <property type="match status" value="1"/>
</dbReference>
<name>A0A0L8AQJ7_9BACT</name>
<gene>
    <name evidence="4" type="ORF">OB69_00125</name>
</gene>